<dbReference type="Proteomes" id="UP000054761">
    <property type="component" value="Unassembled WGS sequence"/>
</dbReference>
<dbReference type="PANTHER" id="PTHR42987">
    <property type="entry name" value="PEPTIDASE S49"/>
    <property type="match status" value="1"/>
</dbReference>
<dbReference type="CDD" id="cd07023">
    <property type="entry name" value="S49_Sppa_N_C"/>
    <property type="match status" value="1"/>
</dbReference>
<sequence>MEFLSQYSLFLLKSITIVIAVLAVVGGIFSMSRKKSKQDLQVINLSEKYENNKQSLAKEIHGHKAKKKKDKSKRHRTLYVIEFSGDIKASQVEQLRDEISAVLSVACSDDEVVIKLDSPGGAVNGYGLAASQLQRIRDKNIPLTVCIDKMAASGGYLMACVADQIVAAPFAIIGSIGVVAQIPNFYRWLQKNHIDIELMTAGEYKRTLTLFAENTEKGRKKFQEELEQIHQTFRDYVHHHREQLDIDKVSTGEHWLAKDAFQLSLVDKLSTSDDYIIQKMDEFKAFEIKIEAKPSLINKLLKPAMNLLHPWG</sequence>
<evidence type="ECO:0000256" key="10">
    <source>
        <dbReference type="SAM" id="Phobius"/>
    </source>
</evidence>
<evidence type="ECO:0000256" key="9">
    <source>
        <dbReference type="ARBA" id="ARBA00023136"/>
    </source>
</evidence>
<reference evidence="14 16" key="2">
    <citation type="submission" date="2019-03" db="EMBL/GenBank/DDBJ databases">
        <title>Diverse conjugative elements silence natural transformation in Legionella species.</title>
        <authorList>
            <person name="Durieux I."/>
            <person name="Ginevra C."/>
            <person name="Attaiech L."/>
            <person name="Picq K."/>
            <person name="Juan P.A."/>
            <person name="Jarraud S."/>
            <person name="Charpentier X."/>
        </authorList>
    </citation>
    <scope>NUCLEOTIDE SEQUENCE [LARGE SCALE GENOMIC DNA]</scope>
    <source>
        <strain evidence="14 16">HL-0427-4011</strain>
    </source>
</reference>
<dbReference type="STRING" id="454.Lisr_0549"/>
<evidence type="ECO:0000256" key="4">
    <source>
        <dbReference type="ARBA" id="ARBA00022670"/>
    </source>
</evidence>
<proteinExistence type="inferred from homology"/>
<dbReference type="Pfam" id="PF01343">
    <property type="entry name" value="Peptidase_S49"/>
    <property type="match status" value="1"/>
</dbReference>
<gene>
    <name evidence="14" type="primary">sohB</name>
    <name evidence="14" type="ORF">E3983_05610</name>
    <name evidence="13" type="ORF">Lisr_0549</name>
</gene>
<evidence type="ECO:0000256" key="6">
    <source>
        <dbReference type="ARBA" id="ARBA00022801"/>
    </source>
</evidence>
<evidence type="ECO:0000256" key="8">
    <source>
        <dbReference type="ARBA" id="ARBA00022989"/>
    </source>
</evidence>
<dbReference type="PATRIC" id="fig|454.4.peg.578"/>
<dbReference type="PANTHER" id="PTHR42987:SF4">
    <property type="entry name" value="PROTEASE SOHB-RELATED"/>
    <property type="match status" value="1"/>
</dbReference>
<dbReference type="OrthoDB" id="5614232at2"/>
<reference evidence="13 15" key="1">
    <citation type="submission" date="2015-11" db="EMBL/GenBank/DDBJ databases">
        <title>Genomic analysis of 38 Legionella species identifies large and diverse effector repertoires.</title>
        <authorList>
            <person name="Burstein D."/>
            <person name="Amaro F."/>
            <person name="Zusman T."/>
            <person name="Lifshitz Z."/>
            <person name="Cohen O."/>
            <person name="Gilbert J.A."/>
            <person name="Pupko T."/>
            <person name="Shuman H.A."/>
            <person name="Segal G."/>
        </authorList>
    </citation>
    <scope>NUCLEOTIDE SEQUENCE [LARGE SCALE GENOMIC DNA]</scope>
    <source>
        <strain evidence="13 15">Bercovier 4</strain>
    </source>
</reference>
<dbReference type="Gene3D" id="6.20.330.10">
    <property type="match status" value="1"/>
</dbReference>
<evidence type="ECO:0000256" key="7">
    <source>
        <dbReference type="ARBA" id="ARBA00022825"/>
    </source>
</evidence>
<evidence type="ECO:0000313" key="16">
    <source>
        <dbReference type="Proteomes" id="UP000295517"/>
    </source>
</evidence>
<keyword evidence="8 10" id="KW-1133">Transmembrane helix</keyword>
<feature type="domain" description="Peptidase S49" evidence="11">
    <location>
        <begin position="137"/>
        <end position="281"/>
    </location>
</feature>
<dbReference type="EMBL" id="LNYH01000018">
    <property type="protein sequence ID" value="KTD31930.1"/>
    <property type="molecule type" value="Genomic_DNA"/>
</dbReference>
<feature type="transmembrane region" description="Helical" evidence="10">
    <location>
        <begin position="6"/>
        <end position="29"/>
    </location>
</feature>
<evidence type="ECO:0000259" key="11">
    <source>
        <dbReference type="Pfam" id="PF01343"/>
    </source>
</evidence>
<keyword evidence="3" id="KW-1003">Cell membrane</keyword>
<evidence type="ECO:0000313" key="15">
    <source>
        <dbReference type="Proteomes" id="UP000054761"/>
    </source>
</evidence>
<organism evidence="13 15">
    <name type="scientific">Legionella israelensis</name>
    <dbReference type="NCBI Taxonomy" id="454"/>
    <lineage>
        <taxon>Bacteria</taxon>
        <taxon>Pseudomonadati</taxon>
        <taxon>Pseudomonadota</taxon>
        <taxon>Gammaproteobacteria</taxon>
        <taxon>Legionellales</taxon>
        <taxon>Legionellaceae</taxon>
        <taxon>Legionella</taxon>
    </lineage>
</organism>
<dbReference type="Pfam" id="PF08496">
    <property type="entry name" value="Peptidase_S49_N"/>
    <property type="match status" value="1"/>
</dbReference>
<dbReference type="AlphaFoldDB" id="A0A0W0WHX5"/>
<dbReference type="GO" id="GO:0006508">
    <property type="term" value="P:proteolysis"/>
    <property type="evidence" value="ECO:0007669"/>
    <property type="project" value="UniProtKB-KW"/>
</dbReference>
<dbReference type="InterPro" id="IPR013703">
    <property type="entry name" value="Peptidase_S49_N_proteobac"/>
</dbReference>
<keyword evidence="4 14" id="KW-0645">Protease</keyword>
<dbReference type="EMBL" id="CP038254">
    <property type="protein sequence ID" value="QBR83869.1"/>
    <property type="molecule type" value="Genomic_DNA"/>
</dbReference>
<evidence type="ECO:0000259" key="12">
    <source>
        <dbReference type="Pfam" id="PF08496"/>
    </source>
</evidence>
<dbReference type="GO" id="GO:0004252">
    <property type="term" value="F:serine-type endopeptidase activity"/>
    <property type="evidence" value="ECO:0007669"/>
    <property type="project" value="InterPro"/>
</dbReference>
<dbReference type="InterPro" id="IPR047272">
    <property type="entry name" value="S49_SppA_C"/>
</dbReference>
<dbReference type="Gene3D" id="3.90.226.10">
    <property type="entry name" value="2-enoyl-CoA Hydratase, Chain A, domain 1"/>
    <property type="match status" value="1"/>
</dbReference>
<keyword evidence="7" id="KW-0720">Serine protease</keyword>
<protein>
    <submittedName>
        <fullName evidence="14">Protease SohB</fullName>
        <ecNumber evidence="14">3.4.21.-</ecNumber>
    </submittedName>
    <submittedName>
        <fullName evidence="13">Signal peptide peptidase SppA</fullName>
    </submittedName>
</protein>
<dbReference type="SUPFAM" id="SSF52096">
    <property type="entry name" value="ClpP/crotonase"/>
    <property type="match status" value="1"/>
</dbReference>
<evidence type="ECO:0000256" key="3">
    <source>
        <dbReference type="ARBA" id="ARBA00022475"/>
    </source>
</evidence>
<dbReference type="InterPro" id="IPR029045">
    <property type="entry name" value="ClpP/crotonase-like_dom_sf"/>
</dbReference>
<evidence type="ECO:0000256" key="5">
    <source>
        <dbReference type="ARBA" id="ARBA00022692"/>
    </source>
</evidence>
<dbReference type="RefSeq" id="WP_058500930.1">
    <property type="nucleotide sequence ID" value="NZ_CAAAJA010000038.1"/>
</dbReference>
<keyword evidence="5 10" id="KW-0812">Transmembrane</keyword>
<dbReference type="NCBIfam" id="NF008745">
    <property type="entry name" value="PRK11778.1"/>
    <property type="match status" value="1"/>
</dbReference>
<dbReference type="InterPro" id="IPR002142">
    <property type="entry name" value="Peptidase_S49"/>
</dbReference>
<feature type="domain" description="Peptidase S49 N-terminal proteobacteria" evidence="12">
    <location>
        <begin position="2"/>
        <end position="133"/>
    </location>
</feature>
<keyword evidence="6 14" id="KW-0378">Hydrolase</keyword>
<comment type="similarity">
    <text evidence="2">Belongs to the peptidase S49 family.</text>
</comment>
<evidence type="ECO:0000256" key="1">
    <source>
        <dbReference type="ARBA" id="ARBA00004236"/>
    </source>
</evidence>
<dbReference type="Proteomes" id="UP000295517">
    <property type="component" value="Chromosome"/>
</dbReference>
<evidence type="ECO:0000313" key="13">
    <source>
        <dbReference type="EMBL" id="KTD31930.1"/>
    </source>
</evidence>
<keyword evidence="15" id="KW-1185">Reference proteome</keyword>
<keyword evidence="9 10" id="KW-0472">Membrane</keyword>
<accession>A0A0W0WHX5</accession>
<dbReference type="EC" id="3.4.21.-" evidence="14"/>
<comment type="subcellular location">
    <subcellularLocation>
        <location evidence="1">Cell membrane</location>
    </subcellularLocation>
</comment>
<evidence type="ECO:0000256" key="2">
    <source>
        <dbReference type="ARBA" id="ARBA00008683"/>
    </source>
</evidence>
<name>A0A0W0WHX5_9GAMM</name>
<dbReference type="GO" id="GO:0005886">
    <property type="term" value="C:plasma membrane"/>
    <property type="evidence" value="ECO:0007669"/>
    <property type="project" value="UniProtKB-SubCell"/>
</dbReference>
<evidence type="ECO:0000313" key="14">
    <source>
        <dbReference type="EMBL" id="QBR83869.1"/>
    </source>
</evidence>